<dbReference type="GeneID" id="14917526"/>
<keyword evidence="3 6" id="KW-0732">Signal</keyword>
<dbReference type="OMA" id="ELYMPMS"/>
<evidence type="ECO:0000256" key="6">
    <source>
        <dbReference type="SAM" id="SignalP"/>
    </source>
</evidence>
<feature type="signal peptide" evidence="6">
    <location>
        <begin position="1"/>
        <end position="28"/>
    </location>
</feature>
<comment type="similarity">
    <text evidence="1">Belongs to the peptidase S28 family.</text>
</comment>
<keyword evidence="5" id="KW-0325">Glycoprotein</keyword>
<sequence length="489" mass="53801">MEQRRKETCVWGLVVVLACLAVVSVVDGAILPGGAPPVYRTLYFDQTLDHFNFATKPATYKQRFLMADDYWRGSYPGGCPGPIFFYTGNESPVTDYYAGAGFFTQVLAPKHNALLVFAEHRYFGESMPFGSKSFDPEKISYLSPEQALADYAVLITHLKETLPHAKNCPVFAFGGSYGGILTAWFRSKYPDIVMGGLSASAPLAFYGTGISPYAFTDSASDTFAQARPGCAPLVSRAFDVLQKLSATSDGRARFSAAFKLCSPLNSQADAEAVINWVDSGLIGMAMLDYPFATNYGISLPGWPVNRTCDRLLEKATSNDDDVLAEAFAYAIGVFYNNTGAHTCYDINRDVPDWGKCCGWDYLHCTEVYIPSGSSGIFPRAAYNLTSDIAQCQQQFGVTLRPNWARIQFGGFNLTSSSNIIFSNGLLDPWHTSGVLHSLSDSLVAIVIPEAAHHLDLWAPSPEDPVYVQRAREQEAMLIEKWLNEYWAKL</sequence>
<proteinExistence type="inferred from homology"/>
<dbReference type="Proteomes" id="UP000011083">
    <property type="component" value="Unassembled WGS sequence"/>
</dbReference>
<reference evidence="7 8" key="1">
    <citation type="journal article" date="2013" name="Genome Biol.">
        <title>Genome of Acanthamoeba castellanii highlights extensive lateral gene transfer and early evolution of tyrosine kinase signaling.</title>
        <authorList>
            <person name="Clarke M."/>
            <person name="Lohan A.J."/>
            <person name="Liu B."/>
            <person name="Lagkouvardos I."/>
            <person name="Roy S."/>
            <person name="Zafar N."/>
            <person name="Bertelli C."/>
            <person name="Schilde C."/>
            <person name="Kianianmomeni A."/>
            <person name="Burglin T.R."/>
            <person name="Frech C."/>
            <person name="Turcotte B."/>
            <person name="Kopec K.O."/>
            <person name="Synnott J.M."/>
            <person name="Choo C."/>
            <person name="Paponov I."/>
            <person name="Finkler A."/>
            <person name="Soon Heng Tan C."/>
            <person name="Hutchins A.P."/>
            <person name="Weinmeier T."/>
            <person name="Rattei T."/>
            <person name="Chu J.S."/>
            <person name="Gimenez G."/>
            <person name="Irimia M."/>
            <person name="Rigden D.J."/>
            <person name="Fitzpatrick D.A."/>
            <person name="Lorenzo-Morales J."/>
            <person name="Bateman A."/>
            <person name="Chiu C.H."/>
            <person name="Tang P."/>
            <person name="Hegemann P."/>
            <person name="Fromm H."/>
            <person name="Raoult D."/>
            <person name="Greub G."/>
            <person name="Miranda-Saavedra D."/>
            <person name="Chen N."/>
            <person name="Nash P."/>
            <person name="Ginger M.L."/>
            <person name="Horn M."/>
            <person name="Schaap P."/>
            <person name="Caler L."/>
            <person name="Loftus B."/>
        </authorList>
    </citation>
    <scope>NUCLEOTIDE SEQUENCE [LARGE SCALE GENOMIC DNA]</scope>
    <source>
        <strain evidence="7 8">Neff</strain>
    </source>
</reference>
<evidence type="ECO:0000313" key="8">
    <source>
        <dbReference type="Proteomes" id="UP000011083"/>
    </source>
</evidence>
<dbReference type="OrthoDB" id="2130629at2759"/>
<evidence type="ECO:0000256" key="5">
    <source>
        <dbReference type="ARBA" id="ARBA00023180"/>
    </source>
</evidence>
<dbReference type="InterPro" id="IPR042269">
    <property type="entry name" value="Ser_carbopepase_S28_SKS"/>
</dbReference>
<dbReference type="PANTHER" id="PTHR11010:SF38">
    <property type="entry name" value="LYSOSOMAL PRO-X CARBOXYPEPTIDASE"/>
    <property type="match status" value="1"/>
</dbReference>
<dbReference type="Gene3D" id="3.40.50.1820">
    <property type="entry name" value="alpha/beta hydrolase"/>
    <property type="match status" value="1"/>
</dbReference>
<evidence type="ECO:0000256" key="4">
    <source>
        <dbReference type="ARBA" id="ARBA00022801"/>
    </source>
</evidence>
<dbReference type="GO" id="GO:0004180">
    <property type="term" value="F:carboxypeptidase activity"/>
    <property type="evidence" value="ECO:0007669"/>
    <property type="project" value="UniProtKB-KW"/>
</dbReference>
<protein>
    <submittedName>
        <fullName evidence="7">Lysosomal ProX carboxypeptidase</fullName>
    </submittedName>
</protein>
<dbReference type="AlphaFoldDB" id="L8GV42"/>
<feature type="chain" id="PRO_5003990129" evidence="6">
    <location>
        <begin position="29"/>
        <end position="489"/>
    </location>
</feature>
<dbReference type="InterPro" id="IPR008758">
    <property type="entry name" value="Peptidase_S28"/>
</dbReference>
<evidence type="ECO:0000256" key="3">
    <source>
        <dbReference type="ARBA" id="ARBA00022729"/>
    </source>
</evidence>
<gene>
    <name evidence="7" type="ORF">ACA1_383380</name>
</gene>
<keyword evidence="8" id="KW-1185">Reference proteome</keyword>
<keyword evidence="4" id="KW-0378">Hydrolase</keyword>
<dbReference type="InterPro" id="IPR029058">
    <property type="entry name" value="AB_hydrolase_fold"/>
</dbReference>
<organism evidence="7 8">
    <name type="scientific">Acanthamoeba castellanii (strain ATCC 30010 / Neff)</name>
    <dbReference type="NCBI Taxonomy" id="1257118"/>
    <lineage>
        <taxon>Eukaryota</taxon>
        <taxon>Amoebozoa</taxon>
        <taxon>Discosea</taxon>
        <taxon>Longamoebia</taxon>
        <taxon>Centramoebida</taxon>
        <taxon>Acanthamoebidae</taxon>
        <taxon>Acanthamoeba</taxon>
    </lineage>
</organism>
<dbReference type="SUPFAM" id="SSF53474">
    <property type="entry name" value="alpha/beta-Hydrolases"/>
    <property type="match status" value="1"/>
</dbReference>
<evidence type="ECO:0000256" key="2">
    <source>
        <dbReference type="ARBA" id="ARBA00022670"/>
    </source>
</evidence>
<dbReference type="KEGG" id="acan:ACA1_383380"/>
<accession>L8GV42</accession>
<evidence type="ECO:0000313" key="7">
    <source>
        <dbReference type="EMBL" id="ELR16807.1"/>
    </source>
</evidence>
<keyword evidence="7" id="KW-0121">Carboxypeptidase</keyword>
<dbReference type="PROSITE" id="PS51257">
    <property type="entry name" value="PROKAR_LIPOPROTEIN"/>
    <property type="match status" value="1"/>
</dbReference>
<dbReference type="PANTHER" id="PTHR11010">
    <property type="entry name" value="PROTEASE S28 PRO-X CARBOXYPEPTIDASE-RELATED"/>
    <property type="match status" value="1"/>
</dbReference>
<evidence type="ECO:0000256" key="1">
    <source>
        <dbReference type="ARBA" id="ARBA00011079"/>
    </source>
</evidence>
<dbReference type="GO" id="GO:0006508">
    <property type="term" value="P:proteolysis"/>
    <property type="evidence" value="ECO:0007669"/>
    <property type="project" value="UniProtKB-KW"/>
</dbReference>
<name>L8GV42_ACACF</name>
<dbReference type="GO" id="GO:0070008">
    <property type="term" value="F:serine-type exopeptidase activity"/>
    <property type="evidence" value="ECO:0007669"/>
    <property type="project" value="InterPro"/>
</dbReference>
<dbReference type="GO" id="GO:0008239">
    <property type="term" value="F:dipeptidyl-peptidase activity"/>
    <property type="evidence" value="ECO:0007669"/>
    <property type="project" value="TreeGrafter"/>
</dbReference>
<dbReference type="RefSeq" id="XP_004338820.1">
    <property type="nucleotide sequence ID" value="XM_004338772.1"/>
</dbReference>
<dbReference type="EMBL" id="KB007982">
    <property type="protein sequence ID" value="ELR16807.1"/>
    <property type="molecule type" value="Genomic_DNA"/>
</dbReference>
<dbReference type="VEuPathDB" id="AmoebaDB:ACA1_383380"/>
<dbReference type="Gene3D" id="1.20.120.980">
    <property type="entry name" value="Serine carboxypeptidase S28, SKS domain"/>
    <property type="match status" value="1"/>
</dbReference>
<dbReference type="Pfam" id="PF05577">
    <property type="entry name" value="Peptidase_S28"/>
    <property type="match status" value="1"/>
</dbReference>
<keyword evidence="2" id="KW-0645">Protease</keyword>